<reference evidence="1 2" key="1">
    <citation type="submission" date="2020-02" db="EMBL/GenBank/DDBJ databases">
        <authorList>
            <person name="Li X.-J."/>
            <person name="Han X.-M."/>
        </authorList>
    </citation>
    <scope>NUCLEOTIDE SEQUENCE [LARGE SCALE GENOMIC DNA]</scope>
    <source>
        <strain evidence="1 2">CCTCC AB 2017055</strain>
    </source>
</reference>
<sequence length="68" mass="7955">MSDTDAARRIRAVFDMYEFGEQMYRAKLRREYPQSPPDEIESLVKQWRMDRPGAPMGDAVGRLTTRFG</sequence>
<evidence type="ECO:0000313" key="1">
    <source>
        <dbReference type="EMBL" id="NEE01481.1"/>
    </source>
</evidence>
<dbReference type="Proteomes" id="UP000475214">
    <property type="component" value="Unassembled WGS sequence"/>
</dbReference>
<proteinExistence type="predicted"/>
<gene>
    <name evidence="1" type="ORF">G1H10_15005</name>
</gene>
<dbReference type="AlphaFoldDB" id="A0A6L9S9W6"/>
<accession>A0A6L9S9W6</accession>
<evidence type="ECO:0000313" key="2">
    <source>
        <dbReference type="Proteomes" id="UP000475214"/>
    </source>
</evidence>
<comment type="caution">
    <text evidence="1">The sequence shown here is derived from an EMBL/GenBank/DDBJ whole genome shotgun (WGS) entry which is preliminary data.</text>
</comment>
<protein>
    <submittedName>
        <fullName evidence="1">Uncharacterized protein</fullName>
    </submittedName>
</protein>
<dbReference type="InterPro" id="IPR044054">
    <property type="entry name" value="Rv0078B"/>
</dbReference>
<dbReference type="RefSeq" id="WP_163739135.1">
    <property type="nucleotide sequence ID" value="NZ_JAAGOA010000009.1"/>
</dbReference>
<name>A0A6L9S9W6_9ACTN</name>
<dbReference type="EMBL" id="JAAGOA010000009">
    <property type="protein sequence ID" value="NEE01481.1"/>
    <property type="molecule type" value="Genomic_DNA"/>
</dbReference>
<dbReference type="Pfam" id="PF18993">
    <property type="entry name" value="Rv0078B"/>
    <property type="match status" value="1"/>
</dbReference>
<organism evidence="1 2">
    <name type="scientific">Phytoactinopolyspora halotolerans</name>
    <dbReference type="NCBI Taxonomy" id="1981512"/>
    <lineage>
        <taxon>Bacteria</taxon>
        <taxon>Bacillati</taxon>
        <taxon>Actinomycetota</taxon>
        <taxon>Actinomycetes</taxon>
        <taxon>Jiangellales</taxon>
        <taxon>Jiangellaceae</taxon>
        <taxon>Phytoactinopolyspora</taxon>
    </lineage>
</organism>
<keyword evidence="2" id="KW-1185">Reference proteome</keyword>